<name>A0A4Y7RHG3_9FIRM</name>
<dbReference type="Proteomes" id="UP000298324">
    <property type="component" value="Unassembled WGS sequence"/>
</dbReference>
<evidence type="ECO:0000256" key="5">
    <source>
        <dbReference type="ARBA" id="ARBA00022989"/>
    </source>
</evidence>
<evidence type="ECO:0000313" key="10">
    <source>
        <dbReference type="Proteomes" id="UP000298324"/>
    </source>
</evidence>
<dbReference type="RefSeq" id="WP_243123992.1">
    <property type="nucleotide sequence ID" value="NZ_QFGA01000001.1"/>
</dbReference>
<keyword evidence="10" id="KW-1185">Reference proteome</keyword>
<accession>A0A4Y7RHG3</accession>
<keyword evidence="4 7" id="KW-0812">Transmembrane</keyword>
<keyword evidence="9" id="KW-0418">Kinase</keyword>
<keyword evidence="9" id="KW-0808">Transferase</keyword>
<evidence type="ECO:0000256" key="7">
    <source>
        <dbReference type="SAM" id="Phobius"/>
    </source>
</evidence>
<keyword evidence="6 7" id="KW-0472">Membrane</keyword>
<sequence>MSIFFAVCKSTGGEVLNSRNTPADIDDQAIDLRVYVQILKKRRVLIALVTLFSVLASVILSFFVVRPVYEAKTVLLVTQAADKLQVSSQKDGLDNIVNGMTRIPVLTMNTYVNQVKSDELMMRVIERLDLEPRGVTPRGLAAQVKASAAKDSYLLELTVSNNDRQLAMDIANTLSQEFIQSITERNQEVMDRSVAFLQEQMAQVRKELDAAATQSERDRLQGILTLLSEGITRTQIARSFDLGSTSLVVVSPAIAAVQVKPNKQLNIAVGFLLGLMASVALALVLEFLDNTIKNPEDVSRYLDLPVMGMIPAADSRDETYYGE</sequence>
<dbReference type="InterPro" id="IPR003856">
    <property type="entry name" value="LPS_length_determ_N"/>
</dbReference>
<feature type="transmembrane region" description="Helical" evidence="7">
    <location>
        <begin position="267"/>
        <end position="288"/>
    </location>
</feature>
<gene>
    <name evidence="9" type="ORF">Psch_01788</name>
</gene>
<evidence type="ECO:0000256" key="2">
    <source>
        <dbReference type="ARBA" id="ARBA00006683"/>
    </source>
</evidence>
<evidence type="ECO:0000256" key="6">
    <source>
        <dbReference type="ARBA" id="ARBA00023136"/>
    </source>
</evidence>
<comment type="subcellular location">
    <subcellularLocation>
        <location evidence="1">Cell membrane</location>
        <topology evidence="1">Multi-pass membrane protein</topology>
    </subcellularLocation>
</comment>
<evidence type="ECO:0000313" key="9">
    <source>
        <dbReference type="EMBL" id="TEB08233.1"/>
    </source>
</evidence>
<reference evidence="9 10" key="1">
    <citation type="journal article" date="2018" name="Environ. Microbiol.">
        <title>Novel energy conservation strategies and behaviour of Pelotomaculum schinkii driving syntrophic propionate catabolism.</title>
        <authorList>
            <person name="Hidalgo-Ahumada C.A.P."/>
            <person name="Nobu M.K."/>
            <person name="Narihiro T."/>
            <person name="Tamaki H."/>
            <person name="Liu W.T."/>
            <person name="Kamagata Y."/>
            <person name="Stams A.J.M."/>
            <person name="Imachi H."/>
            <person name="Sousa D.Z."/>
        </authorList>
    </citation>
    <scope>NUCLEOTIDE SEQUENCE [LARGE SCALE GENOMIC DNA]</scope>
    <source>
        <strain evidence="9 10">HH</strain>
    </source>
</reference>
<dbReference type="PANTHER" id="PTHR32309">
    <property type="entry name" value="TYROSINE-PROTEIN KINASE"/>
    <property type="match status" value="1"/>
</dbReference>
<evidence type="ECO:0000256" key="4">
    <source>
        <dbReference type="ARBA" id="ARBA00022692"/>
    </source>
</evidence>
<comment type="caution">
    <text evidence="9">The sequence shown here is derived from an EMBL/GenBank/DDBJ whole genome shotgun (WGS) entry which is preliminary data.</text>
</comment>
<keyword evidence="5 7" id="KW-1133">Transmembrane helix</keyword>
<comment type="similarity">
    <text evidence="2">Belongs to the CpsC/CapA family.</text>
</comment>
<organism evidence="9 10">
    <name type="scientific">Pelotomaculum schinkii</name>
    <dbReference type="NCBI Taxonomy" id="78350"/>
    <lineage>
        <taxon>Bacteria</taxon>
        <taxon>Bacillati</taxon>
        <taxon>Bacillota</taxon>
        <taxon>Clostridia</taxon>
        <taxon>Eubacteriales</taxon>
        <taxon>Desulfotomaculaceae</taxon>
        <taxon>Pelotomaculum</taxon>
    </lineage>
</organism>
<dbReference type="InterPro" id="IPR050445">
    <property type="entry name" value="Bact_polysacc_biosynth/exp"/>
</dbReference>
<keyword evidence="3" id="KW-1003">Cell membrane</keyword>
<evidence type="ECO:0000259" key="8">
    <source>
        <dbReference type="Pfam" id="PF02706"/>
    </source>
</evidence>
<feature type="transmembrane region" description="Helical" evidence="7">
    <location>
        <begin position="44"/>
        <end position="65"/>
    </location>
</feature>
<protein>
    <submittedName>
        <fullName evidence="9">Cryptic autophosphorylating protein tyrosine kinase Etk</fullName>
    </submittedName>
</protein>
<evidence type="ECO:0000256" key="1">
    <source>
        <dbReference type="ARBA" id="ARBA00004651"/>
    </source>
</evidence>
<dbReference type="GO" id="GO:0005886">
    <property type="term" value="C:plasma membrane"/>
    <property type="evidence" value="ECO:0007669"/>
    <property type="project" value="UniProtKB-SubCell"/>
</dbReference>
<feature type="domain" description="Polysaccharide chain length determinant N-terminal" evidence="8">
    <location>
        <begin position="29"/>
        <end position="127"/>
    </location>
</feature>
<dbReference type="AlphaFoldDB" id="A0A4Y7RHG3"/>
<dbReference type="GO" id="GO:0004713">
    <property type="term" value="F:protein tyrosine kinase activity"/>
    <property type="evidence" value="ECO:0007669"/>
    <property type="project" value="TreeGrafter"/>
</dbReference>
<evidence type="ECO:0000256" key="3">
    <source>
        <dbReference type="ARBA" id="ARBA00022475"/>
    </source>
</evidence>
<dbReference type="EMBL" id="QFGA01000001">
    <property type="protein sequence ID" value="TEB08233.1"/>
    <property type="molecule type" value="Genomic_DNA"/>
</dbReference>
<dbReference type="PANTHER" id="PTHR32309:SF13">
    <property type="entry name" value="FERRIC ENTEROBACTIN TRANSPORT PROTEIN FEPE"/>
    <property type="match status" value="1"/>
</dbReference>
<dbReference type="Pfam" id="PF02706">
    <property type="entry name" value="Wzz"/>
    <property type="match status" value="1"/>
</dbReference>
<proteinExistence type="inferred from homology"/>